<name>A0A5E7V1Z1_PSEFL</name>
<protein>
    <recommendedName>
        <fullName evidence="1">Photolyase/cryptochrome alpha/beta domain-containing protein</fullName>
    </recommendedName>
</protein>
<dbReference type="PROSITE" id="PS51645">
    <property type="entry name" value="PHR_CRY_ALPHA_BETA"/>
    <property type="match status" value="1"/>
</dbReference>
<proteinExistence type="predicted"/>
<feature type="domain" description="Photolyase/cryptochrome alpha/beta" evidence="1">
    <location>
        <begin position="1"/>
        <end position="61"/>
    </location>
</feature>
<dbReference type="InterPro" id="IPR014729">
    <property type="entry name" value="Rossmann-like_a/b/a_fold"/>
</dbReference>
<dbReference type="EMBL" id="CABVJF010000017">
    <property type="protein sequence ID" value="VVQ15638.1"/>
    <property type="molecule type" value="Genomic_DNA"/>
</dbReference>
<organism evidence="2 3">
    <name type="scientific">Pseudomonas fluorescens</name>
    <dbReference type="NCBI Taxonomy" id="294"/>
    <lineage>
        <taxon>Bacteria</taxon>
        <taxon>Pseudomonadati</taxon>
        <taxon>Pseudomonadota</taxon>
        <taxon>Gammaproteobacteria</taxon>
        <taxon>Pseudomonadales</taxon>
        <taxon>Pseudomonadaceae</taxon>
        <taxon>Pseudomonas</taxon>
    </lineage>
</organism>
<dbReference type="SUPFAM" id="SSF52425">
    <property type="entry name" value="Cryptochrome/photolyase, N-terminal domain"/>
    <property type="match status" value="1"/>
</dbReference>
<dbReference type="InterPro" id="IPR006050">
    <property type="entry name" value="DNA_photolyase_N"/>
</dbReference>
<gene>
    <name evidence="2" type="ORF">PS928_04287</name>
</gene>
<evidence type="ECO:0000313" key="2">
    <source>
        <dbReference type="EMBL" id="VVQ15638.1"/>
    </source>
</evidence>
<reference evidence="2 3" key="1">
    <citation type="submission" date="2019-09" db="EMBL/GenBank/DDBJ databases">
        <authorList>
            <person name="Chandra G."/>
            <person name="Truman W A."/>
        </authorList>
    </citation>
    <scope>NUCLEOTIDE SEQUENCE [LARGE SCALE GENOMIC DNA]</scope>
    <source>
        <strain evidence="2">PS928</strain>
    </source>
</reference>
<dbReference type="AlphaFoldDB" id="A0A5E7V1Z1"/>
<dbReference type="Gene3D" id="3.40.50.620">
    <property type="entry name" value="HUPs"/>
    <property type="match status" value="1"/>
</dbReference>
<dbReference type="InterPro" id="IPR036155">
    <property type="entry name" value="Crypto/Photolyase_N_sf"/>
</dbReference>
<evidence type="ECO:0000313" key="3">
    <source>
        <dbReference type="Proteomes" id="UP000381378"/>
    </source>
</evidence>
<accession>A0A5E7V1Z1</accession>
<evidence type="ECO:0000259" key="1">
    <source>
        <dbReference type="PROSITE" id="PS51645"/>
    </source>
</evidence>
<dbReference type="Proteomes" id="UP000381378">
    <property type="component" value="Unassembled WGS sequence"/>
</dbReference>
<sequence>MAAGPTVALFLLSPGQWHVHDDAPSKVDFRLRNLSEVSRELGALNVHLLMRQADDWSARRG</sequence>